<feature type="region of interest" description="Disordered" evidence="1">
    <location>
        <begin position="262"/>
        <end position="363"/>
    </location>
</feature>
<reference evidence="2 3" key="1">
    <citation type="submission" date="2024-04" db="EMBL/GenBank/DDBJ databases">
        <title>genome sequences of Mucor flavus KT1a and Helicostylum pulchrum KT1b strains isolation_sourced from the surface of a dry-aged beef.</title>
        <authorList>
            <person name="Toyotome T."/>
            <person name="Hosono M."/>
            <person name="Torimaru M."/>
            <person name="Fukuda K."/>
            <person name="Mikami N."/>
        </authorList>
    </citation>
    <scope>NUCLEOTIDE SEQUENCE [LARGE SCALE GENOMIC DNA]</scope>
    <source>
        <strain evidence="2 3">KT1b</strain>
    </source>
</reference>
<feature type="compositionally biased region" description="Polar residues" evidence="1">
    <location>
        <begin position="588"/>
        <end position="630"/>
    </location>
</feature>
<proteinExistence type="predicted"/>
<evidence type="ECO:0000256" key="1">
    <source>
        <dbReference type="SAM" id="MobiDB-lite"/>
    </source>
</evidence>
<comment type="caution">
    <text evidence="2">The sequence shown here is derived from an EMBL/GenBank/DDBJ whole genome shotgun (WGS) entry which is preliminary data.</text>
</comment>
<protein>
    <submittedName>
        <fullName evidence="2">Uncharacterized protein</fullName>
    </submittedName>
</protein>
<evidence type="ECO:0000313" key="3">
    <source>
        <dbReference type="Proteomes" id="UP001476247"/>
    </source>
</evidence>
<dbReference type="EMBL" id="BAABUJ010000015">
    <property type="protein sequence ID" value="GAA5800326.1"/>
    <property type="molecule type" value="Genomic_DNA"/>
</dbReference>
<organism evidence="2 3">
    <name type="scientific">Helicostylum pulchrum</name>
    <dbReference type="NCBI Taxonomy" id="562976"/>
    <lineage>
        <taxon>Eukaryota</taxon>
        <taxon>Fungi</taxon>
        <taxon>Fungi incertae sedis</taxon>
        <taxon>Mucoromycota</taxon>
        <taxon>Mucoromycotina</taxon>
        <taxon>Mucoromycetes</taxon>
        <taxon>Mucorales</taxon>
        <taxon>Mucorineae</taxon>
        <taxon>Mucoraceae</taxon>
        <taxon>Helicostylum</taxon>
    </lineage>
</organism>
<feature type="compositionally biased region" description="Acidic residues" evidence="1">
    <location>
        <begin position="327"/>
        <end position="363"/>
    </location>
</feature>
<keyword evidence="3" id="KW-1185">Reference proteome</keyword>
<feature type="region of interest" description="Disordered" evidence="1">
    <location>
        <begin position="566"/>
        <end position="654"/>
    </location>
</feature>
<sequence length="960" mass="109732">MKSFGNAPLPVPEMFEDPGLPEMIAYDFVEIPDKFIFDREGAANIFEIYLDELQMWIYLNRFRPLSCLKDNQTTPFFQQQTIKSLSQKILVELFSVDRDTRLKELLRYLCYNINEDGAEVVAEAITILISTYFGIKISIDGKNPFEEEVPLVFFRALCSSRNLFLCDFMLHHLTTSANADEIISKYDLNTLLSIDTSTEDTNIANLLNQKFMKPIERKKPGFRKLFRKLFGGKNNPQLTTLEVHAENVLKDIRLFQTILTNLPEKNDDDSDNGNNNDDDDNNGIDDDNGDDDDENIPREEQGTDILEEAPNDQENASMTFYPKEGESDYFDTIDEEQDTRDDEQGAQDEEQDIGDEEQGTQDDEQDIHYEDGHEEEHEDEEEYVGEDEVPERIRYSHVLSGTNEVSSSQKIEFTTYNHNIARSERRLSWPLVKSGSNILLRLVDDAGSAIADESELMRILRHHSVELTDNPGSPINEVVVSSLYHNNPSIRDFADAIIFRIQPGTTPISPPTPPIRYRSNSVYDQINFDKYGYPPLRSDEDVSDVYLSTSPLSNQDEESELNRDVPFVFNPDFTPSPVSEDNDDNAHQYESNIADNTESGLNHDQPSVSNPDSTPSPVSEANDHTVTPNRDNTHQDESNTSLNTDRDESVSEVSDDMEIMSAASGEYVTGVEAGQIPSELVSMISNSANNTFSENAPSDPDSYLDTPPYTQSEINEINENVDRWRRRNLLDEGGVTDFPRVADINEEEKRRLEALGFEEYDIEGFGHFFFNLPQATFSNVRELRNIMDLVNQAFRNLTSNAYFGLFNEQLLLGDMSPESINVIEEVQMVYKEMTDQYTNYQRSFEEFEVGYTILSTIDSLACFKRHIRLLLLEVEEESSKTESTLNLSVFEGVYKTMCEGSQMAANLKRMWNTYVESSSSFKNVQKTYQKSIDAIEQDFTTIVEDFYILYEMYLSNDIIN</sequence>
<gene>
    <name evidence="2" type="ORF">HPULCUR_005753</name>
</gene>
<name>A0ABP9XZZ0_9FUNG</name>
<accession>A0ABP9XZZ0</accession>
<evidence type="ECO:0000313" key="2">
    <source>
        <dbReference type="EMBL" id="GAA5800326.1"/>
    </source>
</evidence>
<feature type="compositionally biased region" description="Acidic residues" evidence="1">
    <location>
        <begin position="266"/>
        <end position="294"/>
    </location>
</feature>
<dbReference type="Proteomes" id="UP001476247">
    <property type="component" value="Unassembled WGS sequence"/>
</dbReference>